<feature type="domain" description="Clathrin/coatomer adaptor adaptin-like N-terminal" evidence="8">
    <location>
        <begin position="116"/>
        <end position="666"/>
    </location>
</feature>
<feature type="compositionally biased region" description="Basic and acidic residues" evidence="7">
    <location>
        <begin position="83"/>
        <end position="106"/>
    </location>
</feature>
<dbReference type="GO" id="GO:0006886">
    <property type="term" value="P:intracellular protein transport"/>
    <property type="evidence" value="ECO:0007669"/>
    <property type="project" value="InterPro"/>
</dbReference>
<reference evidence="9 10" key="1">
    <citation type="journal article" date="2013" name="Curr. Biol.">
        <title>The Genome of the Foraminiferan Reticulomyxa filosa.</title>
        <authorList>
            <person name="Glockner G."/>
            <person name="Hulsmann N."/>
            <person name="Schleicher M."/>
            <person name="Noegel A.A."/>
            <person name="Eichinger L."/>
            <person name="Gallinger C."/>
            <person name="Pawlowski J."/>
            <person name="Sierra R."/>
            <person name="Euteneuer U."/>
            <person name="Pillet L."/>
            <person name="Moustafa A."/>
            <person name="Platzer M."/>
            <person name="Groth M."/>
            <person name="Szafranski K."/>
            <person name="Schliwa M."/>
        </authorList>
    </citation>
    <scope>NUCLEOTIDE SEQUENCE [LARGE SCALE GENOMIC DNA]</scope>
</reference>
<feature type="non-terminal residue" evidence="9">
    <location>
        <position position="703"/>
    </location>
</feature>
<evidence type="ECO:0000256" key="3">
    <source>
        <dbReference type="ARBA" id="ARBA00022448"/>
    </source>
</evidence>
<protein>
    <recommendedName>
        <fullName evidence="8">Clathrin/coatomer adaptor adaptin-like N-terminal domain-containing protein</fullName>
    </recommendedName>
</protein>
<evidence type="ECO:0000256" key="5">
    <source>
        <dbReference type="ARBA" id="ARBA00023034"/>
    </source>
</evidence>
<dbReference type="Gene3D" id="1.25.10.10">
    <property type="entry name" value="Leucine-rich Repeat Variant"/>
    <property type="match status" value="1"/>
</dbReference>
<evidence type="ECO:0000256" key="2">
    <source>
        <dbReference type="ARBA" id="ARBA00004555"/>
    </source>
</evidence>
<comment type="subcellular location">
    <subcellularLocation>
        <location evidence="1">Endomembrane system</location>
    </subcellularLocation>
    <subcellularLocation>
        <location evidence="2">Golgi apparatus</location>
    </subcellularLocation>
</comment>
<dbReference type="InterPro" id="IPR016024">
    <property type="entry name" value="ARM-type_fold"/>
</dbReference>
<keyword evidence="6" id="KW-0472">Membrane</keyword>
<sequence>MELFFEKNSVFDEKYQMEKVHCDISMYTKIVNLKRGRVLSVETLFSPFLIFEVSGVIQVKLSESELRKNDTIARFDEFHQRNKECENRGEGGGEREKKKNSDDLYVPKKKKKNKEERERVDKELAKIRAAFDKPAKDLKGYAQRKYMWKIMYIYILGYTVDFGHMQCVDLIRSQKFAEKQVGYVGVSLLLIEYTEMLRLCIQTIKNDLSSQNEVFQALALTCIANVGGVEFAEALTSDVQQLLVSGSSLAMVRKKAALCLLRLLRQYPDNLPPAEMAPDIVRLAEQKNIGVVTSLLSLLTGLATYDNANYKGVVPLAIKLLHTLAIDRQCAKEYIYYRTPDPWLQIKLLRILQYYPPLDDKTSLDKLQEILDRIVTKTEVTQSVNKNHADHAILFEAMNVIIHLNLHGQKMLHERAIHKLLHFINVKEGNIRYLGLDALARLARIGDTHPTIKRHLRTIQFSLDDNDISIRKRALDLLYSICDETNVQEILDHLLHYLSKAEYAMREEMVLKIAILAEKFATDMKWYINIVLQLITVAGDFVTEDVWHRVVQIVTNNEDLQKYAAQKVYENLQNPPVHESLLKVAGYILGEFGHMLDSTGMDQFNALNKHFQSATINTKALLLSTYMKFVNMYEDLASTIVPIFKNFKTSIDCEIQQRAVEYEVMTSYENQELISQVWDAMPDFPERESNLMKIIRKREGGKE</sequence>
<dbReference type="InterPro" id="IPR017107">
    <property type="entry name" value="AP1_complex_gsu"/>
</dbReference>
<keyword evidence="3" id="KW-0813">Transport</keyword>
<dbReference type="GO" id="GO:0016192">
    <property type="term" value="P:vesicle-mediated transport"/>
    <property type="evidence" value="ECO:0007669"/>
    <property type="project" value="InterPro"/>
</dbReference>
<dbReference type="InterPro" id="IPR002553">
    <property type="entry name" value="Clathrin/coatomer_adapt-like_N"/>
</dbReference>
<evidence type="ECO:0000256" key="1">
    <source>
        <dbReference type="ARBA" id="ARBA00004308"/>
    </source>
</evidence>
<dbReference type="Pfam" id="PF01602">
    <property type="entry name" value="Adaptin_N"/>
    <property type="match status" value="1"/>
</dbReference>
<comment type="caution">
    <text evidence="9">The sequence shown here is derived from an EMBL/GenBank/DDBJ whole genome shotgun (WGS) entry which is preliminary data.</text>
</comment>
<evidence type="ECO:0000256" key="4">
    <source>
        <dbReference type="ARBA" id="ARBA00022927"/>
    </source>
</evidence>
<evidence type="ECO:0000313" key="10">
    <source>
        <dbReference type="Proteomes" id="UP000023152"/>
    </source>
</evidence>
<feature type="region of interest" description="Disordered" evidence="7">
    <location>
        <begin position="83"/>
        <end position="117"/>
    </location>
</feature>
<organism evidence="9 10">
    <name type="scientific">Reticulomyxa filosa</name>
    <dbReference type="NCBI Taxonomy" id="46433"/>
    <lineage>
        <taxon>Eukaryota</taxon>
        <taxon>Sar</taxon>
        <taxon>Rhizaria</taxon>
        <taxon>Retaria</taxon>
        <taxon>Foraminifera</taxon>
        <taxon>Monothalamids</taxon>
        <taxon>Reticulomyxidae</taxon>
        <taxon>Reticulomyxa</taxon>
    </lineage>
</organism>
<dbReference type="EMBL" id="ASPP01004969">
    <property type="protein sequence ID" value="ETO31381.1"/>
    <property type="molecule type" value="Genomic_DNA"/>
</dbReference>
<dbReference type="SUPFAM" id="SSF48371">
    <property type="entry name" value="ARM repeat"/>
    <property type="match status" value="1"/>
</dbReference>
<proteinExistence type="predicted"/>
<accession>X6NZL5</accession>
<evidence type="ECO:0000259" key="8">
    <source>
        <dbReference type="Pfam" id="PF01602"/>
    </source>
</evidence>
<keyword evidence="5" id="KW-0333">Golgi apparatus</keyword>
<keyword evidence="10" id="KW-1185">Reference proteome</keyword>
<dbReference type="OMA" id="RIMERCM"/>
<dbReference type="Proteomes" id="UP000023152">
    <property type="component" value="Unassembled WGS sequence"/>
</dbReference>
<evidence type="ECO:0000313" key="9">
    <source>
        <dbReference type="EMBL" id="ETO31381.1"/>
    </source>
</evidence>
<evidence type="ECO:0000256" key="6">
    <source>
        <dbReference type="ARBA" id="ARBA00023136"/>
    </source>
</evidence>
<dbReference type="PIRSF" id="PIRSF037094">
    <property type="entry name" value="AP1_complex_gamma"/>
    <property type="match status" value="1"/>
</dbReference>
<dbReference type="GO" id="GO:0030121">
    <property type="term" value="C:AP-1 adaptor complex"/>
    <property type="evidence" value="ECO:0007669"/>
    <property type="project" value="InterPro"/>
</dbReference>
<dbReference type="PANTHER" id="PTHR22780">
    <property type="entry name" value="ADAPTIN, ALPHA/GAMMA/EPSILON"/>
    <property type="match status" value="1"/>
</dbReference>
<dbReference type="InterPro" id="IPR050840">
    <property type="entry name" value="Adaptor_Complx_Large_Subunit"/>
</dbReference>
<keyword evidence="4" id="KW-0653">Protein transport</keyword>
<dbReference type="OrthoDB" id="28053at2759"/>
<dbReference type="AlphaFoldDB" id="X6NZL5"/>
<gene>
    <name evidence="9" type="ORF">RFI_05740</name>
</gene>
<evidence type="ECO:0000256" key="7">
    <source>
        <dbReference type="SAM" id="MobiDB-lite"/>
    </source>
</evidence>
<dbReference type="InterPro" id="IPR011989">
    <property type="entry name" value="ARM-like"/>
</dbReference>
<name>X6NZL5_RETFI</name>